<evidence type="ECO:0000313" key="2">
    <source>
        <dbReference type="EMBL" id="CAF0698056.1"/>
    </source>
</evidence>
<name>A0A8J2BIM6_9BACT</name>
<protein>
    <submittedName>
        <fullName evidence="2">Uncharacterized protein</fullName>
    </submittedName>
</protein>
<evidence type="ECO:0000256" key="1">
    <source>
        <dbReference type="SAM" id="MobiDB-lite"/>
    </source>
</evidence>
<dbReference type="AlphaFoldDB" id="A0A8J2BIM6"/>
<keyword evidence="3" id="KW-1185">Reference proteome</keyword>
<gene>
    <name evidence="2" type="ORF">MPNT_240028</name>
</gene>
<accession>A0A8J2BIM6</accession>
<organism evidence="2 3">
    <name type="scientific">Candidatus Methylacidithermus pantelleriae</name>
    <dbReference type="NCBI Taxonomy" id="2744239"/>
    <lineage>
        <taxon>Bacteria</taxon>
        <taxon>Pseudomonadati</taxon>
        <taxon>Verrucomicrobiota</taxon>
        <taxon>Methylacidiphilae</taxon>
        <taxon>Methylacidiphilales</taxon>
        <taxon>Methylacidiphilaceae</taxon>
        <taxon>Candidatus Methylacidithermus</taxon>
    </lineage>
</organism>
<sequence>MVDSMAGFRKRRKGAAWGARPVEEESAASYAFVPENARLGAPWALPAESRHGNGR</sequence>
<dbReference type="EMBL" id="CAJNOB010000017">
    <property type="protein sequence ID" value="CAF0698056.1"/>
    <property type="molecule type" value="Genomic_DNA"/>
</dbReference>
<feature type="region of interest" description="Disordered" evidence="1">
    <location>
        <begin position="1"/>
        <end position="20"/>
    </location>
</feature>
<comment type="caution">
    <text evidence="2">The sequence shown here is derived from an EMBL/GenBank/DDBJ whole genome shotgun (WGS) entry which is preliminary data.</text>
</comment>
<proteinExistence type="predicted"/>
<reference evidence="2" key="1">
    <citation type="submission" date="2021-02" db="EMBL/GenBank/DDBJ databases">
        <authorList>
            <person name="Cremers G."/>
            <person name="Picone N."/>
        </authorList>
    </citation>
    <scope>NUCLEOTIDE SEQUENCE</scope>
    <source>
        <strain evidence="2">PQ17</strain>
    </source>
</reference>
<dbReference type="Proteomes" id="UP000663859">
    <property type="component" value="Unassembled WGS sequence"/>
</dbReference>
<evidence type="ECO:0000313" key="3">
    <source>
        <dbReference type="Proteomes" id="UP000663859"/>
    </source>
</evidence>